<evidence type="ECO:0000256" key="4">
    <source>
        <dbReference type="ARBA" id="ARBA00023136"/>
    </source>
</evidence>
<evidence type="ECO:0000313" key="6">
    <source>
        <dbReference type="EMBL" id="GGZ12574.1"/>
    </source>
</evidence>
<dbReference type="InterPro" id="IPR051906">
    <property type="entry name" value="TolC-like"/>
</dbReference>
<dbReference type="Proteomes" id="UP000619457">
    <property type="component" value="Unassembled WGS sequence"/>
</dbReference>
<organism evidence="6 7">
    <name type="scientific">Echinicola pacifica</name>
    <dbReference type="NCBI Taxonomy" id="346377"/>
    <lineage>
        <taxon>Bacteria</taxon>
        <taxon>Pseudomonadati</taxon>
        <taxon>Bacteroidota</taxon>
        <taxon>Cytophagia</taxon>
        <taxon>Cytophagales</taxon>
        <taxon>Cyclobacteriaceae</taxon>
        <taxon>Echinicola</taxon>
    </lineage>
</organism>
<reference evidence="6" key="1">
    <citation type="journal article" date="2014" name="Int. J. Syst. Evol. Microbiol.">
        <title>Complete genome sequence of Corynebacterium casei LMG S-19264T (=DSM 44701T), isolated from a smear-ripened cheese.</title>
        <authorList>
            <consortium name="US DOE Joint Genome Institute (JGI-PGF)"/>
            <person name="Walter F."/>
            <person name="Albersmeier A."/>
            <person name="Kalinowski J."/>
            <person name="Ruckert C."/>
        </authorList>
    </citation>
    <scope>NUCLEOTIDE SEQUENCE</scope>
    <source>
        <strain evidence="6">KCTC 12368</strain>
    </source>
</reference>
<keyword evidence="3" id="KW-0812">Transmembrane</keyword>
<comment type="caution">
    <text evidence="6">The sequence shown here is derived from an EMBL/GenBank/DDBJ whole genome shotgun (WGS) entry which is preliminary data.</text>
</comment>
<dbReference type="EMBL" id="BMWX01000001">
    <property type="protein sequence ID" value="GGZ12574.1"/>
    <property type="molecule type" value="Genomic_DNA"/>
</dbReference>
<protein>
    <recommendedName>
        <fullName evidence="8">Outer membrane protein TolC</fullName>
    </recommendedName>
</protein>
<evidence type="ECO:0008006" key="8">
    <source>
        <dbReference type="Google" id="ProtNLM"/>
    </source>
</evidence>
<keyword evidence="2" id="KW-1134">Transmembrane beta strand</keyword>
<dbReference type="PANTHER" id="PTHR30026">
    <property type="entry name" value="OUTER MEMBRANE PROTEIN TOLC"/>
    <property type="match status" value="1"/>
</dbReference>
<keyword evidence="7" id="KW-1185">Reference proteome</keyword>
<dbReference type="RefSeq" id="WP_018475163.1">
    <property type="nucleotide sequence ID" value="NZ_BMWX01000001.1"/>
</dbReference>
<dbReference type="GO" id="GO:0015288">
    <property type="term" value="F:porin activity"/>
    <property type="evidence" value="ECO:0007669"/>
    <property type="project" value="TreeGrafter"/>
</dbReference>
<dbReference type="SUPFAM" id="SSF56954">
    <property type="entry name" value="Outer membrane efflux proteins (OEP)"/>
    <property type="match status" value="1"/>
</dbReference>
<evidence type="ECO:0000256" key="3">
    <source>
        <dbReference type="ARBA" id="ARBA00022692"/>
    </source>
</evidence>
<keyword evidence="4" id="KW-0472">Membrane</keyword>
<gene>
    <name evidence="6" type="ORF">GCM10007049_00330</name>
</gene>
<keyword evidence="5" id="KW-0998">Cell outer membrane</keyword>
<dbReference type="GO" id="GO:1990281">
    <property type="term" value="C:efflux pump complex"/>
    <property type="evidence" value="ECO:0007669"/>
    <property type="project" value="TreeGrafter"/>
</dbReference>
<dbReference type="AlphaFoldDB" id="A0A918PK45"/>
<reference evidence="6" key="2">
    <citation type="submission" date="2020-09" db="EMBL/GenBank/DDBJ databases">
        <authorList>
            <person name="Sun Q."/>
            <person name="Kim S."/>
        </authorList>
    </citation>
    <scope>NUCLEOTIDE SEQUENCE</scope>
    <source>
        <strain evidence="6">KCTC 12368</strain>
    </source>
</reference>
<dbReference type="Gene3D" id="1.20.1600.10">
    <property type="entry name" value="Outer membrane efflux proteins (OEP)"/>
    <property type="match status" value="1"/>
</dbReference>
<dbReference type="GO" id="GO:0009279">
    <property type="term" value="C:cell outer membrane"/>
    <property type="evidence" value="ECO:0007669"/>
    <property type="project" value="UniProtKB-SubCell"/>
</dbReference>
<evidence type="ECO:0000256" key="2">
    <source>
        <dbReference type="ARBA" id="ARBA00022452"/>
    </source>
</evidence>
<evidence type="ECO:0000313" key="7">
    <source>
        <dbReference type="Proteomes" id="UP000619457"/>
    </source>
</evidence>
<sequence length="470" mass="54306">MRRNSVLYLLIFGWMLMAVPREIQAQEGVDPLVLTFGEYIHEVIHHHPLSAKARLNRQKAEANLRAARGGFDPVLSAGMDQKQYQDKMYYRKEKAELRIPTVAGIEVVGGYENNQGYYLNPENQTGDNGLWNAGIEVNILQGLLVDERRTALRQAKTYAQLAEQQQILQTNELYYEAAKVYLYWANSHKNLEVVEESTQLAQQYFLNTKESYINGEKTAMDTLEAFTMWQDRQNLLVAAEGNLIAQKANLENYFWQKEEVILEPQYQPQAEIDYHTVPIQAAAIPADFSANPQLLASQYEIETLETGRLLKQQKLWPKLKLKYMPLLSPTGDGLPTYNQNDYKWGFGFQLPLFLRAGRGDLLLSQIKIQEKQLDLETKTLVLENKIINSKAQISYLEDQVNNQRQNVSSYQKLLEGEIEKFNYGESSVFLVNKRQEKYLEGQIKLTELRTKVEVEKLSYLYYINQLPIPE</sequence>
<evidence type="ECO:0000256" key="5">
    <source>
        <dbReference type="ARBA" id="ARBA00023237"/>
    </source>
</evidence>
<proteinExistence type="predicted"/>
<accession>A0A918PK45</accession>
<dbReference type="GO" id="GO:0015562">
    <property type="term" value="F:efflux transmembrane transporter activity"/>
    <property type="evidence" value="ECO:0007669"/>
    <property type="project" value="InterPro"/>
</dbReference>
<comment type="subcellular location">
    <subcellularLocation>
        <location evidence="1">Cell outer membrane</location>
    </subcellularLocation>
</comment>
<name>A0A918PK45_9BACT</name>
<dbReference type="PANTHER" id="PTHR30026:SF20">
    <property type="entry name" value="OUTER MEMBRANE PROTEIN TOLC"/>
    <property type="match status" value="1"/>
</dbReference>
<evidence type="ECO:0000256" key="1">
    <source>
        <dbReference type="ARBA" id="ARBA00004442"/>
    </source>
</evidence>